<dbReference type="KEGG" id="vg:29125684"/>
<proteinExistence type="predicted"/>
<name>A0A140G771_9CAUD</name>
<dbReference type="GeneID" id="29125684"/>
<gene>
    <name evidence="1" type="primary">44</name>
    <name evidence="1" type="ORF">BARRETLEMON_44</name>
</gene>
<sequence length="50" mass="5822">MTQCEYCASPRGRQHKGFCLTVIDGERERWQENDAAEQEIADEMNRNPHA</sequence>
<dbReference type="EMBL" id="KU647629">
    <property type="protein sequence ID" value="AMM44506.1"/>
    <property type="molecule type" value="Genomic_DNA"/>
</dbReference>
<organism evidence="1 2">
    <name type="scientific">Arthrobacter phage BarretLemon</name>
    <dbReference type="NCBI Taxonomy" id="1796994"/>
    <lineage>
        <taxon>Viruses</taxon>
        <taxon>Duplodnaviria</taxon>
        <taxon>Heunggongvirae</taxon>
        <taxon>Uroviricota</taxon>
        <taxon>Caudoviricetes</taxon>
        <taxon>Berryhillviridae</taxon>
        <taxon>Marthavirus</taxon>
        <taxon>Marthavirus barretlemon</taxon>
    </lineage>
</organism>
<dbReference type="Proteomes" id="UP000204546">
    <property type="component" value="Segment"/>
</dbReference>
<evidence type="ECO:0000313" key="2">
    <source>
        <dbReference type="Proteomes" id="UP000204546"/>
    </source>
</evidence>
<evidence type="ECO:0000313" key="1">
    <source>
        <dbReference type="EMBL" id="AMM44506.1"/>
    </source>
</evidence>
<accession>A0A140G771</accession>
<keyword evidence="2" id="KW-1185">Reference proteome</keyword>
<reference evidence="2" key="1">
    <citation type="submission" date="2016-02" db="EMBL/GenBank/DDBJ databases">
        <authorList>
            <person name="Wen L."/>
            <person name="He K."/>
            <person name="Yang H."/>
        </authorList>
    </citation>
    <scope>NUCLEOTIDE SEQUENCE [LARGE SCALE GENOMIC DNA]</scope>
</reference>
<protein>
    <submittedName>
        <fullName evidence="1">Uncharacterized protein</fullName>
    </submittedName>
</protein>
<dbReference type="RefSeq" id="YP_009303113.1">
    <property type="nucleotide sequence ID" value="NC_031252.1"/>
</dbReference>